<feature type="domain" description="DUF4232" evidence="3">
    <location>
        <begin position="54"/>
        <end position="171"/>
    </location>
</feature>
<feature type="signal peptide" evidence="2">
    <location>
        <begin position="1"/>
        <end position="27"/>
    </location>
</feature>
<proteinExistence type="predicted"/>
<dbReference type="Pfam" id="PF14016">
    <property type="entry name" value="DUF4232"/>
    <property type="match status" value="1"/>
</dbReference>
<gene>
    <name evidence="4" type="ORF">JOM49_004979</name>
</gene>
<feature type="compositionally biased region" description="Low complexity" evidence="1">
    <location>
        <begin position="25"/>
        <end position="35"/>
    </location>
</feature>
<reference evidence="4 5" key="1">
    <citation type="submission" date="2021-03" db="EMBL/GenBank/DDBJ databases">
        <title>Sequencing the genomes of 1000 actinobacteria strains.</title>
        <authorList>
            <person name="Klenk H.-P."/>
        </authorList>
    </citation>
    <scope>NUCLEOTIDE SEQUENCE [LARGE SCALE GENOMIC DNA]</scope>
    <source>
        <strain evidence="4 5">DSM 45510</strain>
    </source>
</reference>
<dbReference type="Proteomes" id="UP000741013">
    <property type="component" value="Unassembled WGS sequence"/>
</dbReference>
<dbReference type="PROSITE" id="PS51257">
    <property type="entry name" value="PROKAR_LIPOPROTEIN"/>
    <property type="match status" value="1"/>
</dbReference>
<sequence length="195" mass="19801">MRNRRVALGTTAVAGVFALAACGSGTAAPQPQQPQTGGGGAAPKLVSDESTPRCGTADLSVALGVPEQREEGSGQYEVPLTYTNTSGQTCGLHGVPGVDLVGPDDPMGTVYHLPRVDNGVPANDVPAGKTATATITVLTPAPEAGPGWTPTHLVTIPPGQTEPLSVDWPSDLPVLRQDAATHPGTYVNGILADPR</sequence>
<keyword evidence="5" id="KW-1185">Reference proteome</keyword>
<protein>
    <recommendedName>
        <fullName evidence="3">DUF4232 domain-containing protein</fullName>
    </recommendedName>
</protein>
<evidence type="ECO:0000256" key="2">
    <source>
        <dbReference type="SAM" id="SignalP"/>
    </source>
</evidence>
<name>A0ABS4PVJ6_9PSEU</name>
<feature type="region of interest" description="Disordered" evidence="1">
    <location>
        <begin position="24"/>
        <end position="53"/>
    </location>
</feature>
<comment type="caution">
    <text evidence="4">The sequence shown here is derived from an EMBL/GenBank/DDBJ whole genome shotgun (WGS) entry which is preliminary data.</text>
</comment>
<organism evidence="4 5">
    <name type="scientific">Amycolatopsis magusensis</name>
    <dbReference type="NCBI Taxonomy" id="882444"/>
    <lineage>
        <taxon>Bacteria</taxon>
        <taxon>Bacillati</taxon>
        <taxon>Actinomycetota</taxon>
        <taxon>Actinomycetes</taxon>
        <taxon>Pseudonocardiales</taxon>
        <taxon>Pseudonocardiaceae</taxon>
        <taxon>Amycolatopsis</taxon>
    </lineage>
</organism>
<feature type="chain" id="PRO_5045128033" description="DUF4232 domain-containing protein" evidence="2">
    <location>
        <begin position="28"/>
        <end position="195"/>
    </location>
</feature>
<dbReference type="InterPro" id="IPR025326">
    <property type="entry name" value="DUF4232"/>
</dbReference>
<dbReference type="EMBL" id="JAGGMS010000001">
    <property type="protein sequence ID" value="MBP2183453.1"/>
    <property type="molecule type" value="Genomic_DNA"/>
</dbReference>
<evidence type="ECO:0000313" key="5">
    <source>
        <dbReference type="Proteomes" id="UP000741013"/>
    </source>
</evidence>
<evidence type="ECO:0000259" key="3">
    <source>
        <dbReference type="Pfam" id="PF14016"/>
    </source>
</evidence>
<evidence type="ECO:0000313" key="4">
    <source>
        <dbReference type="EMBL" id="MBP2183453.1"/>
    </source>
</evidence>
<evidence type="ECO:0000256" key="1">
    <source>
        <dbReference type="SAM" id="MobiDB-lite"/>
    </source>
</evidence>
<accession>A0ABS4PVJ6</accession>
<dbReference type="RefSeq" id="WP_209666623.1">
    <property type="nucleotide sequence ID" value="NZ_JAGGMS010000001.1"/>
</dbReference>
<keyword evidence="2" id="KW-0732">Signal</keyword>